<dbReference type="SUPFAM" id="SSF55729">
    <property type="entry name" value="Acyl-CoA N-acyltransferases (Nat)"/>
    <property type="match status" value="1"/>
</dbReference>
<dbReference type="InterPro" id="IPR031165">
    <property type="entry name" value="GNAT_YJDJ"/>
</dbReference>
<dbReference type="InterPro" id="IPR045057">
    <property type="entry name" value="Gcn5-rel_NAT"/>
</dbReference>
<dbReference type="PANTHER" id="PTHR31435">
    <property type="entry name" value="PROTEIN NATD1"/>
    <property type="match status" value="1"/>
</dbReference>
<evidence type="ECO:0000259" key="1">
    <source>
        <dbReference type="PROSITE" id="PS51186"/>
    </source>
</evidence>
<proteinExistence type="predicted"/>
<dbReference type="Pfam" id="PF14542">
    <property type="entry name" value="Acetyltransf_CG"/>
    <property type="match status" value="1"/>
</dbReference>
<protein>
    <submittedName>
        <fullName evidence="3">N-acetyltransferase</fullName>
    </submittedName>
</protein>
<sequence>MQITTEKEKLIATETDGTLIGQIDYPMVDEDANRVVLERVFVNPDYRGQGIAGKLMAAFVEYADQAGLTVKLMCPYAKMSFKKHPEYQHLLLPEDRF</sequence>
<evidence type="ECO:0000259" key="2">
    <source>
        <dbReference type="PROSITE" id="PS51729"/>
    </source>
</evidence>
<dbReference type="EMBL" id="JACJJQ010000010">
    <property type="protein sequence ID" value="MBM6753798.1"/>
    <property type="molecule type" value="Genomic_DNA"/>
</dbReference>
<feature type="domain" description="N-acetyltransferase" evidence="2">
    <location>
        <begin position="3"/>
        <end position="92"/>
    </location>
</feature>
<dbReference type="Proteomes" id="UP000776629">
    <property type="component" value="Unassembled WGS sequence"/>
</dbReference>
<dbReference type="Gene3D" id="3.40.630.30">
    <property type="match status" value="1"/>
</dbReference>
<evidence type="ECO:0000313" key="4">
    <source>
        <dbReference type="Proteomes" id="UP000776629"/>
    </source>
</evidence>
<dbReference type="CDD" id="cd04301">
    <property type="entry name" value="NAT_SF"/>
    <property type="match status" value="1"/>
</dbReference>
<evidence type="ECO:0000313" key="3">
    <source>
        <dbReference type="EMBL" id="MBM6753798.1"/>
    </source>
</evidence>
<keyword evidence="4" id="KW-1185">Reference proteome</keyword>
<organism evidence="3 4">
    <name type="scientific">Limosilactobacillus alvi</name>
    <dbReference type="NCBI Taxonomy" id="990412"/>
    <lineage>
        <taxon>Bacteria</taxon>
        <taxon>Bacillati</taxon>
        <taxon>Bacillota</taxon>
        <taxon>Bacilli</taxon>
        <taxon>Lactobacillales</taxon>
        <taxon>Lactobacillaceae</taxon>
        <taxon>Limosilactobacillus</taxon>
    </lineage>
</organism>
<dbReference type="InterPro" id="IPR016181">
    <property type="entry name" value="Acyl_CoA_acyltransferase"/>
</dbReference>
<comment type="caution">
    <text evidence="3">The sequence shown here is derived from an EMBL/GenBank/DDBJ whole genome shotgun (WGS) entry which is preliminary data.</text>
</comment>
<dbReference type="RefSeq" id="WP_204776225.1">
    <property type="nucleotide sequence ID" value="NZ_JACJJQ010000010.1"/>
</dbReference>
<dbReference type="InterPro" id="IPR000182">
    <property type="entry name" value="GNAT_dom"/>
</dbReference>
<feature type="domain" description="N-acetyltransferase" evidence="1">
    <location>
        <begin position="1"/>
        <end position="97"/>
    </location>
</feature>
<dbReference type="PANTHER" id="PTHR31435:SF10">
    <property type="entry name" value="BSR4717 PROTEIN"/>
    <property type="match status" value="1"/>
</dbReference>
<accession>A0ABS2EN13</accession>
<dbReference type="PROSITE" id="PS51186">
    <property type="entry name" value="GNAT"/>
    <property type="match status" value="1"/>
</dbReference>
<reference evidence="3 4" key="1">
    <citation type="journal article" date="2021" name="Sci. Rep.">
        <title>The distribution of antibiotic resistance genes in chicken gut microbiota commensals.</title>
        <authorList>
            <person name="Juricova H."/>
            <person name="Matiasovicova J."/>
            <person name="Kubasova T."/>
            <person name="Cejkova D."/>
            <person name="Rychlik I."/>
        </authorList>
    </citation>
    <scope>NUCLEOTIDE SEQUENCE [LARGE SCALE GENOMIC DNA]</scope>
    <source>
        <strain evidence="3 4">An810</strain>
    </source>
</reference>
<gene>
    <name evidence="3" type="ORF">H5993_03360</name>
</gene>
<name>A0ABS2EN13_9LACO</name>
<dbReference type="PROSITE" id="PS51729">
    <property type="entry name" value="GNAT_YJDJ"/>
    <property type="match status" value="1"/>
</dbReference>